<protein>
    <submittedName>
        <fullName evidence="1">Uncharacterized protein</fullName>
    </submittedName>
</protein>
<dbReference type="Proteomes" id="UP000006038">
    <property type="component" value="Chromosome 6"/>
</dbReference>
<name>J3MGA3_ORYBR</name>
<keyword evidence="2" id="KW-1185">Reference proteome</keyword>
<reference evidence="1" key="2">
    <citation type="submission" date="2013-04" db="UniProtKB">
        <authorList>
            <consortium name="EnsemblPlants"/>
        </authorList>
    </citation>
    <scope>IDENTIFICATION</scope>
</reference>
<dbReference type="Gramene" id="OB06G30470.1">
    <property type="protein sequence ID" value="OB06G30470.1"/>
    <property type="gene ID" value="OB06G30470"/>
</dbReference>
<sequence>MARVPVPERVGQDVGLSNKLGLQPAIVLALNLNHTRLADDPSSERPQHPDSHL</sequence>
<proteinExistence type="predicted"/>
<organism evidence="1">
    <name type="scientific">Oryza brachyantha</name>
    <name type="common">malo sina</name>
    <dbReference type="NCBI Taxonomy" id="4533"/>
    <lineage>
        <taxon>Eukaryota</taxon>
        <taxon>Viridiplantae</taxon>
        <taxon>Streptophyta</taxon>
        <taxon>Embryophyta</taxon>
        <taxon>Tracheophyta</taxon>
        <taxon>Spermatophyta</taxon>
        <taxon>Magnoliopsida</taxon>
        <taxon>Liliopsida</taxon>
        <taxon>Poales</taxon>
        <taxon>Poaceae</taxon>
        <taxon>BOP clade</taxon>
        <taxon>Oryzoideae</taxon>
        <taxon>Oryzeae</taxon>
        <taxon>Oryzinae</taxon>
        <taxon>Oryza</taxon>
    </lineage>
</organism>
<dbReference type="AlphaFoldDB" id="J3MGA3"/>
<accession>J3MGA3</accession>
<dbReference type="HOGENOM" id="CLU_3071916_0_0_1"/>
<evidence type="ECO:0000313" key="1">
    <source>
        <dbReference type="EnsemblPlants" id="OB06G30470.1"/>
    </source>
</evidence>
<reference evidence="1" key="1">
    <citation type="journal article" date="2013" name="Nat. Commun.">
        <title>Whole-genome sequencing of Oryza brachyantha reveals mechanisms underlying Oryza genome evolution.</title>
        <authorList>
            <person name="Chen J."/>
            <person name="Huang Q."/>
            <person name="Gao D."/>
            <person name="Wang J."/>
            <person name="Lang Y."/>
            <person name="Liu T."/>
            <person name="Li B."/>
            <person name="Bai Z."/>
            <person name="Luis Goicoechea J."/>
            <person name="Liang C."/>
            <person name="Chen C."/>
            <person name="Zhang W."/>
            <person name="Sun S."/>
            <person name="Liao Y."/>
            <person name="Zhang X."/>
            <person name="Yang L."/>
            <person name="Song C."/>
            <person name="Wang M."/>
            <person name="Shi J."/>
            <person name="Liu G."/>
            <person name="Liu J."/>
            <person name="Zhou H."/>
            <person name="Zhou W."/>
            <person name="Yu Q."/>
            <person name="An N."/>
            <person name="Chen Y."/>
            <person name="Cai Q."/>
            <person name="Wang B."/>
            <person name="Liu B."/>
            <person name="Min J."/>
            <person name="Huang Y."/>
            <person name="Wu H."/>
            <person name="Li Z."/>
            <person name="Zhang Y."/>
            <person name="Yin Y."/>
            <person name="Song W."/>
            <person name="Jiang J."/>
            <person name="Jackson S.A."/>
            <person name="Wing R.A."/>
            <person name="Wang J."/>
            <person name="Chen M."/>
        </authorList>
    </citation>
    <scope>NUCLEOTIDE SEQUENCE [LARGE SCALE GENOMIC DNA]</scope>
    <source>
        <strain evidence="1">cv. IRGC 101232</strain>
    </source>
</reference>
<evidence type="ECO:0000313" key="2">
    <source>
        <dbReference type="Proteomes" id="UP000006038"/>
    </source>
</evidence>
<dbReference type="EnsemblPlants" id="OB06G30470.1">
    <property type="protein sequence ID" value="OB06G30470.1"/>
    <property type="gene ID" value="OB06G30470"/>
</dbReference>